<organism evidence="3">
    <name type="scientific">bioreactor metagenome</name>
    <dbReference type="NCBI Taxonomy" id="1076179"/>
    <lineage>
        <taxon>unclassified sequences</taxon>
        <taxon>metagenomes</taxon>
        <taxon>ecological metagenomes</taxon>
    </lineage>
</organism>
<dbReference type="SUPFAM" id="SSF46689">
    <property type="entry name" value="Homeodomain-like"/>
    <property type="match status" value="1"/>
</dbReference>
<evidence type="ECO:0000256" key="1">
    <source>
        <dbReference type="ARBA" id="ARBA00023125"/>
    </source>
</evidence>
<feature type="domain" description="HTH tetR-type" evidence="2">
    <location>
        <begin position="8"/>
        <end position="68"/>
    </location>
</feature>
<dbReference type="AlphaFoldDB" id="A0A644XQ08"/>
<comment type="caution">
    <text evidence="3">The sequence shown here is derived from an EMBL/GenBank/DDBJ whole genome shotgun (WGS) entry which is preliminary data.</text>
</comment>
<dbReference type="InterPro" id="IPR050109">
    <property type="entry name" value="HTH-type_TetR-like_transc_reg"/>
</dbReference>
<protein>
    <submittedName>
        <fullName evidence="3">HTH-type transcriptional regulator BetI</fullName>
    </submittedName>
</protein>
<dbReference type="SUPFAM" id="SSF48498">
    <property type="entry name" value="Tetracyclin repressor-like, C-terminal domain"/>
    <property type="match status" value="1"/>
</dbReference>
<evidence type="ECO:0000313" key="3">
    <source>
        <dbReference type="EMBL" id="MPM18292.1"/>
    </source>
</evidence>
<dbReference type="Pfam" id="PF00440">
    <property type="entry name" value="TetR_N"/>
    <property type="match status" value="1"/>
</dbReference>
<dbReference type="GO" id="GO:0003700">
    <property type="term" value="F:DNA-binding transcription factor activity"/>
    <property type="evidence" value="ECO:0007669"/>
    <property type="project" value="TreeGrafter"/>
</dbReference>
<dbReference type="PRINTS" id="PR00455">
    <property type="entry name" value="HTHTETR"/>
</dbReference>
<dbReference type="InterPro" id="IPR009057">
    <property type="entry name" value="Homeodomain-like_sf"/>
</dbReference>
<dbReference type="InterPro" id="IPR036271">
    <property type="entry name" value="Tet_transcr_reg_TetR-rel_C_sf"/>
</dbReference>
<keyword evidence="1" id="KW-0238">DNA-binding</keyword>
<dbReference type="GO" id="GO:0000976">
    <property type="term" value="F:transcription cis-regulatory region binding"/>
    <property type="evidence" value="ECO:0007669"/>
    <property type="project" value="TreeGrafter"/>
</dbReference>
<reference evidence="3" key="1">
    <citation type="submission" date="2019-08" db="EMBL/GenBank/DDBJ databases">
        <authorList>
            <person name="Kucharzyk K."/>
            <person name="Murdoch R.W."/>
            <person name="Higgins S."/>
            <person name="Loffler F."/>
        </authorList>
    </citation>
    <scope>NUCLEOTIDE SEQUENCE</scope>
</reference>
<evidence type="ECO:0000259" key="2">
    <source>
        <dbReference type="PROSITE" id="PS50977"/>
    </source>
</evidence>
<dbReference type="PANTHER" id="PTHR30055">
    <property type="entry name" value="HTH-TYPE TRANSCRIPTIONAL REGULATOR RUTR"/>
    <property type="match status" value="1"/>
</dbReference>
<dbReference type="EMBL" id="VSSQ01002955">
    <property type="protein sequence ID" value="MPM18292.1"/>
    <property type="molecule type" value="Genomic_DNA"/>
</dbReference>
<dbReference type="PANTHER" id="PTHR30055:SF226">
    <property type="entry name" value="HTH-TYPE TRANSCRIPTIONAL REGULATOR PKSA"/>
    <property type="match status" value="1"/>
</dbReference>
<sequence>MSFDALENAKQSEILNAACEVFAKHGYRKASMKDIAEAAGVSKSVLFKYFETKENLYVRIFRLATDGILTADENARLASAPDADVFERMRNSVRERLKLFEQYPWVFRFSYSAAFDPDPFVQELVKSELQKTHASFGERQKKSGTEPLPEYREIRKDIAPETARKLIFWVSQGFLEEKLQSGETEPNALWREYDRWIGLLELLLRAEQTGSKTEGGFAE</sequence>
<name>A0A644XQ08_9ZZZZ</name>
<dbReference type="Gene3D" id="1.10.10.60">
    <property type="entry name" value="Homeodomain-like"/>
    <property type="match status" value="1"/>
</dbReference>
<accession>A0A644XQ08</accession>
<gene>
    <name evidence="3" type="primary">betI_16</name>
    <name evidence="3" type="ORF">SDC9_64698</name>
</gene>
<dbReference type="InterPro" id="IPR001647">
    <property type="entry name" value="HTH_TetR"/>
</dbReference>
<dbReference type="Gene3D" id="1.10.357.10">
    <property type="entry name" value="Tetracycline Repressor, domain 2"/>
    <property type="match status" value="1"/>
</dbReference>
<proteinExistence type="predicted"/>
<dbReference type="PROSITE" id="PS50977">
    <property type="entry name" value="HTH_TETR_2"/>
    <property type="match status" value="1"/>
</dbReference>